<evidence type="ECO:0000313" key="4">
    <source>
        <dbReference type="Proteomes" id="UP000247498"/>
    </source>
</evidence>
<dbReference type="PANTHER" id="PTHR47578">
    <property type="entry name" value="THIOREDOXIN-LIKE PROTEIN CDSP32, CHLOROPLASTIC"/>
    <property type="match status" value="1"/>
</dbReference>
<name>A0A2V0PF80_9CHLO</name>
<dbReference type="InParanoid" id="A0A2V0PF80"/>
<reference evidence="3 4" key="1">
    <citation type="journal article" date="2018" name="Sci. Rep.">
        <title>Raphidocelis subcapitata (=Pseudokirchneriella subcapitata) provides an insight into genome evolution and environmental adaptations in the Sphaeropleales.</title>
        <authorList>
            <person name="Suzuki S."/>
            <person name="Yamaguchi H."/>
            <person name="Nakajima N."/>
            <person name="Kawachi M."/>
        </authorList>
    </citation>
    <scope>NUCLEOTIDE SEQUENCE [LARGE SCALE GENOMIC DNA]</scope>
    <source>
        <strain evidence="3 4">NIES-35</strain>
    </source>
</reference>
<dbReference type="PANTHER" id="PTHR47578:SF1">
    <property type="entry name" value="THIOREDOXIN-LIKE PROTEIN CDSP32, CHLOROPLASTIC"/>
    <property type="match status" value="1"/>
</dbReference>
<gene>
    <name evidence="3" type="ORF">Rsub_11696</name>
</gene>
<dbReference type="SUPFAM" id="SSF52833">
    <property type="entry name" value="Thioredoxin-like"/>
    <property type="match status" value="2"/>
</dbReference>
<feature type="region of interest" description="Disordered" evidence="1">
    <location>
        <begin position="310"/>
        <end position="338"/>
    </location>
</feature>
<protein>
    <submittedName>
        <fullName evidence="3">Thioredoxin chloroplastic</fullName>
    </submittedName>
</protein>
<dbReference type="FunCoup" id="A0A2V0PF80">
    <property type="interactions" value="600"/>
</dbReference>
<feature type="compositionally biased region" description="Basic and acidic residues" evidence="1">
    <location>
        <begin position="32"/>
        <end position="42"/>
    </location>
</feature>
<dbReference type="InterPro" id="IPR013766">
    <property type="entry name" value="Thioredoxin_domain"/>
</dbReference>
<dbReference type="EMBL" id="BDRX01000126">
    <property type="protein sequence ID" value="GBF98486.1"/>
    <property type="molecule type" value="Genomic_DNA"/>
</dbReference>
<evidence type="ECO:0000259" key="2">
    <source>
        <dbReference type="PROSITE" id="PS51352"/>
    </source>
</evidence>
<comment type="caution">
    <text evidence="3">The sequence shown here is derived from an EMBL/GenBank/DDBJ whole genome shotgun (WGS) entry which is preliminary data.</text>
</comment>
<organism evidence="3 4">
    <name type="scientific">Raphidocelis subcapitata</name>
    <dbReference type="NCBI Taxonomy" id="307507"/>
    <lineage>
        <taxon>Eukaryota</taxon>
        <taxon>Viridiplantae</taxon>
        <taxon>Chlorophyta</taxon>
        <taxon>core chlorophytes</taxon>
        <taxon>Chlorophyceae</taxon>
        <taxon>CS clade</taxon>
        <taxon>Sphaeropleales</taxon>
        <taxon>Selenastraceae</taxon>
        <taxon>Raphidocelis</taxon>
    </lineage>
</organism>
<dbReference type="InterPro" id="IPR044192">
    <property type="entry name" value="CDSP32"/>
</dbReference>
<keyword evidence="4" id="KW-1185">Reference proteome</keyword>
<dbReference type="Gene3D" id="3.40.30.10">
    <property type="entry name" value="Glutaredoxin"/>
    <property type="match status" value="2"/>
</dbReference>
<evidence type="ECO:0000313" key="3">
    <source>
        <dbReference type="EMBL" id="GBF98486.1"/>
    </source>
</evidence>
<dbReference type="Pfam" id="PF00085">
    <property type="entry name" value="Thioredoxin"/>
    <property type="match status" value="2"/>
</dbReference>
<dbReference type="GO" id="GO:0016671">
    <property type="term" value="F:oxidoreductase activity, acting on a sulfur group of donors, disulfide as acceptor"/>
    <property type="evidence" value="ECO:0007669"/>
    <property type="project" value="InterPro"/>
</dbReference>
<evidence type="ECO:0000256" key="1">
    <source>
        <dbReference type="SAM" id="MobiDB-lite"/>
    </source>
</evidence>
<feature type="compositionally biased region" description="Basic residues" evidence="1">
    <location>
        <begin position="325"/>
        <end position="338"/>
    </location>
</feature>
<dbReference type="AlphaFoldDB" id="A0A2V0PF80"/>
<proteinExistence type="predicted"/>
<dbReference type="PROSITE" id="PS51352">
    <property type="entry name" value="THIOREDOXIN_2"/>
    <property type="match status" value="1"/>
</dbReference>
<dbReference type="OrthoDB" id="10263751at2759"/>
<dbReference type="Proteomes" id="UP000247498">
    <property type="component" value="Unassembled WGS sequence"/>
</dbReference>
<dbReference type="CDD" id="cd02947">
    <property type="entry name" value="TRX_family"/>
    <property type="match status" value="1"/>
</dbReference>
<dbReference type="STRING" id="307507.A0A2V0PF80"/>
<dbReference type="InterPro" id="IPR036249">
    <property type="entry name" value="Thioredoxin-like_sf"/>
</dbReference>
<feature type="domain" description="Thioredoxin" evidence="2">
    <location>
        <begin position="22"/>
        <end position="215"/>
    </location>
</feature>
<feature type="region of interest" description="Disordered" evidence="1">
    <location>
        <begin position="1"/>
        <end position="42"/>
    </location>
</feature>
<sequence length="338" mass="37068">MQLSSASSRLGGRFNGSSTRRPRLLAAAPPRALRDETPEQQLERRLRESARVDERVIDIFSAEDFQRELAAAGNKLVVLEAQSEEVCMTGLDEEPELQWKADKDAALQPCVAIKHTFQRTARECPDVLFMSLHADADEAQELCDELGIEVIPTLQFWRNGAKLWEHKGVMNMDQDLGEGVLFFNGSAGGGVQAGDHVAELKTPAEMRAFVESQSDSVLTVVDVSTSDAAPCIRVFPAVLALARSFKGYAAFGRVLADASEEGAALLREYNVMEVPTFLFFKNGREVDRHVGSSRGDLIGKILEVQARFGVAPPPPPPGAGGQRRVIQRRVTRRTRASP</sequence>
<accession>A0A2V0PF80</accession>